<evidence type="ECO:0000313" key="6">
    <source>
        <dbReference type="Proteomes" id="UP000295418"/>
    </source>
</evidence>
<keyword evidence="3 5" id="KW-0067">ATP-binding</keyword>
<evidence type="ECO:0000313" key="5">
    <source>
        <dbReference type="EMBL" id="TCZ77792.1"/>
    </source>
</evidence>
<organism evidence="5 6">
    <name type="scientific">Paenibacillus albiflavus</name>
    <dbReference type="NCBI Taxonomy" id="2545760"/>
    <lineage>
        <taxon>Bacteria</taxon>
        <taxon>Bacillati</taxon>
        <taxon>Bacillota</taxon>
        <taxon>Bacilli</taxon>
        <taxon>Bacillales</taxon>
        <taxon>Paenibacillaceae</taxon>
        <taxon>Paenibacillus</taxon>
    </lineage>
</organism>
<dbReference type="AlphaFoldDB" id="A0A4V2WP33"/>
<evidence type="ECO:0000256" key="3">
    <source>
        <dbReference type="ARBA" id="ARBA00022840"/>
    </source>
</evidence>
<keyword evidence="2" id="KW-0547">Nucleotide-binding</keyword>
<evidence type="ECO:0000256" key="2">
    <source>
        <dbReference type="ARBA" id="ARBA00022741"/>
    </source>
</evidence>
<keyword evidence="1" id="KW-0813">Transport</keyword>
<proteinExistence type="predicted"/>
<evidence type="ECO:0000259" key="4">
    <source>
        <dbReference type="PROSITE" id="PS50893"/>
    </source>
</evidence>
<dbReference type="Proteomes" id="UP000295418">
    <property type="component" value="Unassembled WGS sequence"/>
</dbReference>
<gene>
    <name evidence="5" type="ORF">E0485_09970</name>
</gene>
<reference evidence="5 6" key="1">
    <citation type="submission" date="2019-03" db="EMBL/GenBank/DDBJ databases">
        <authorList>
            <person name="Kim M.K.M."/>
        </authorList>
    </citation>
    <scope>NUCLEOTIDE SEQUENCE [LARGE SCALE GENOMIC DNA]</scope>
    <source>
        <strain evidence="5 6">18JY21-1</strain>
    </source>
</reference>
<dbReference type="GO" id="GO:0005524">
    <property type="term" value="F:ATP binding"/>
    <property type="evidence" value="ECO:0007669"/>
    <property type="project" value="UniProtKB-KW"/>
</dbReference>
<accession>A0A4V2WP33</accession>
<dbReference type="InterPro" id="IPR003439">
    <property type="entry name" value="ABC_transporter-like_ATP-bd"/>
</dbReference>
<dbReference type="PROSITE" id="PS50893">
    <property type="entry name" value="ABC_TRANSPORTER_2"/>
    <property type="match status" value="1"/>
</dbReference>
<feature type="domain" description="ABC transporter" evidence="4">
    <location>
        <begin position="1"/>
        <end position="234"/>
    </location>
</feature>
<dbReference type="SMART" id="SM00382">
    <property type="entry name" value="AAA"/>
    <property type="match status" value="1"/>
</dbReference>
<sequence length="296" mass="33925">MDNHHVVKLTGLQKRLDDFELGPIDLEFEEGMVYAVVGENGSGKSTLFSLMMNGYKPDAGTVELFGQPYTEANLMIRQRTAFASVRQLWDDYDLNRIDELVAFTSKWYANWDDSLFWGLASELGLEKRQKLRKLSTGMRQRLAIAVALAIKPDLLLLDEATNGLDFRTSRLIHDELVKFMDQQGKTIIFATHILDDIRQLADYIVFIHQGRILGTFEKDVLLGDWKAFWLDQIPSEAKDWPEVVDMDHQGSKLNRLVTSDARVTENRLAELGVKTTNLQALDLQEILIYLVEKKFK</sequence>
<dbReference type="Gene3D" id="3.40.50.300">
    <property type="entry name" value="P-loop containing nucleotide triphosphate hydrolases"/>
    <property type="match status" value="1"/>
</dbReference>
<protein>
    <submittedName>
        <fullName evidence="5">ABC transporter ATP-binding protein</fullName>
    </submittedName>
</protein>
<comment type="caution">
    <text evidence="5">The sequence shown here is derived from an EMBL/GenBank/DDBJ whole genome shotgun (WGS) entry which is preliminary data.</text>
</comment>
<dbReference type="CDD" id="cd03230">
    <property type="entry name" value="ABC_DR_subfamily_A"/>
    <property type="match status" value="1"/>
</dbReference>
<dbReference type="InterPro" id="IPR003593">
    <property type="entry name" value="AAA+_ATPase"/>
</dbReference>
<dbReference type="PANTHER" id="PTHR42939:SF3">
    <property type="entry name" value="ABC TRANSPORTER ATP-BINDING COMPONENT"/>
    <property type="match status" value="1"/>
</dbReference>
<dbReference type="RefSeq" id="WP_132417875.1">
    <property type="nucleotide sequence ID" value="NZ_SKFG01000008.1"/>
</dbReference>
<dbReference type="InterPro" id="IPR051782">
    <property type="entry name" value="ABC_Transporter_VariousFunc"/>
</dbReference>
<dbReference type="Pfam" id="PF00005">
    <property type="entry name" value="ABC_tran"/>
    <property type="match status" value="1"/>
</dbReference>
<keyword evidence="6" id="KW-1185">Reference proteome</keyword>
<dbReference type="SUPFAM" id="SSF52540">
    <property type="entry name" value="P-loop containing nucleoside triphosphate hydrolases"/>
    <property type="match status" value="1"/>
</dbReference>
<dbReference type="OrthoDB" id="2960217at2"/>
<name>A0A4V2WP33_9BACL</name>
<dbReference type="PANTHER" id="PTHR42939">
    <property type="entry name" value="ABC TRANSPORTER ATP-BINDING PROTEIN ALBC-RELATED"/>
    <property type="match status" value="1"/>
</dbReference>
<dbReference type="GO" id="GO:0016887">
    <property type="term" value="F:ATP hydrolysis activity"/>
    <property type="evidence" value="ECO:0007669"/>
    <property type="project" value="InterPro"/>
</dbReference>
<evidence type="ECO:0000256" key="1">
    <source>
        <dbReference type="ARBA" id="ARBA00022448"/>
    </source>
</evidence>
<dbReference type="InterPro" id="IPR027417">
    <property type="entry name" value="P-loop_NTPase"/>
</dbReference>
<dbReference type="EMBL" id="SKFG01000008">
    <property type="protein sequence ID" value="TCZ77792.1"/>
    <property type="molecule type" value="Genomic_DNA"/>
</dbReference>